<evidence type="ECO:0000313" key="1">
    <source>
        <dbReference type="EMBL" id="SVD68406.1"/>
    </source>
</evidence>
<name>A0A382XB54_9ZZZZ</name>
<feature type="non-terminal residue" evidence="1">
    <location>
        <position position="32"/>
    </location>
</feature>
<reference evidence="1" key="1">
    <citation type="submission" date="2018-05" db="EMBL/GenBank/DDBJ databases">
        <authorList>
            <person name="Lanie J.A."/>
            <person name="Ng W.-L."/>
            <person name="Kazmierczak K.M."/>
            <person name="Andrzejewski T.M."/>
            <person name="Davidsen T.M."/>
            <person name="Wayne K.J."/>
            <person name="Tettelin H."/>
            <person name="Glass J.I."/>
            <person name="Rusch D."/>
            <person name="Podicherti R."/>
            <person name="Tsui H.-C.T."/>
            <person name="Winkler M.E."/>
        </authorList>
    </citation>
    <scope>NUCLEOTIDE SEQUENCE</scope>
</reference>
<accession>A0A382XB54</accession>
<dbReference type="EMBL" id="UINC01166446">
    <property type="protein sequence ID" value="SVD68406.1"/>
    <property type="molecule type" value="Genomic_DNA"/>
</dbReference>
<gene>
    <name evidence="1" type="ORF">METZ01_LOCUS421260</name>
</gene>
<organism evidence="1">
    <name type="scientific">marine metagenome</name>
    <dbReference type="NCBI Taxonomy" id="408172"/>
    <lineage>
        <taxon>unclassified sequences</taxon>
        <taxon>metagenomes</taxon>
        <taxon>ecological metagenomes</taxon>
    </lineage>
</organism>
<sequence length="32" mass="3640">MFFAAFGADKVSNQTIEEYMDNLIDEEKGIRG</sequence>
<protein>
    <submittedName>
        <fullName evidence="1">Uncharacterized protein</fullName>
    </submittedName>
</protein>
<proteinExistence type="predicted"/>
<dbReference type="AlphaFoldDB" id="A0A382XB54"/>